<evidence type="ECO:0000256" key="1">
    <source>
        <dbReference type="SAM" id="Phobius"/>
    </source>
</evidence>
<dbReference type="EMBL" id="CP012418">
    <property type="protein sequence ID" value="AOE50348.1"/>
    <property type="molecule type" value="Genomic_DNA"/>
</dbReference>
<name>A0A1B3BC26_9GAMM</name>
<reference evidence="3" key="1">
    <citation type="submission" date="2015-08" db="EMBL/GenBank/DDBJ databases">
        <authorList>
            <person name="Kim K.M."/>
        </authorList>
    </citation>
    <scope>NUCLEOTIDE SEQUENCE [LARGE SCALE GENOMIC DNA]</scope>
    <source>
        <strain evidence="3">KCTC 23892</strain>
    </source>
</reference>
<accession>A0A1B3BC26</accession>
<keyword evidence="3" id="KW-1185">Reference proteome</keyword>
<keyword evidence="1" id="KW-1133">Transmembrane helix</keyword>
<keyword evidence="1" id="KW-0812">Transmembrane</keyword>
<feature type="transmembrane region" description="Helical" evidence="1">
    <location>
        <begin position="13"/>
        <end position="32"/>
    </location>
</feature>
<evidence type="ECO:0000313" key="2">
    <source>
        <dbReference type="EMBL" id="AOE50348.1"/>
    </source>
</evidence>
<feature type="transmembrane region" description="Helical" evidence="1">
    <location>
        <begin position="52"/>
        <end position="76"/>
    </location>
</feature>
<dbReference type="AlphaFoldDB" id="A0A1B3BC26"/>
<dbReference type="KEGG" id="ksd:KS2013_1638"/>
<organism evidence="2 3">
    <name type="scientific">Kangiella sediminilitoris</name>
    <dbReference type="NCBI Taxonomy" id="1144748"/>
    <lineage>
        <taxon>Bacteria</taxon>
        <taxon>Pseudomonadati</taxon>
        <taxon>Pseudomonadota</taxon>
        <taxon>Gammaproteobacteria</taxon>
        <taxon>Kangiellales</taxon>
        <taxon>Kangiellaceae</taxon>
        <taxon>Kangiella</taxon>
    </lineage>
</organism>
<dbReference type="Proteomes" id="UP000094147">
    <property type="component" value="Chromosome"/>
</dbReference>
<keyword evidence="1" id="KW-0472">Membrane</keyword>
<protein>
    <submittedName>
        <fullName evidence="2">Uncharacterized protein</fullName>
    </submittedName>
</protein>
<proteinExistence type="predicted"/>
<gene>
    <name evidence="2" type="ORF">KS2013_1638</name>
</gene>
<evidence type="ECO:0000313" key="3">
    <source>
        <dbReference type="Proteomes" id="UP000094147"/>
    </source>
</evidence>
<sequence length="85" mass="9855">MEINHPFKKWTEWNWKVVATIFVLGTVAALIFESDIVINDISFVVTVTIYNFLSLALVSGLVYFVLSIPFALFIYARQRNKLKRN</sequence>